<organism evidence="1 2">
    <name type="scientific">Oesophagostomum dentatum</name>
    <name type="common">Nodular worm</name>
    <dbReference type="NCBI Taxonomy" id="61180"/>
    <lineage>
        <taxon>Eukaryota</taxon>
        <taxon>Metazoa</taxon>
        <taxon>Ecdysozoa</taxon>
        <taxon>Nematoda</taxon>
        <taxon>Chromadorea</taxon>
        <taxon>Rhabditida</taxon>
        <taxon>Rhabditina</taxon>
        <taxon>Rhabditomorpha</taxon>
        <taxon>Strongyloidea</taxon>
        <taxon>Strongylidae</taxon>
        <taxon>Oesophagostomum</taxon>
    </lineage>
</organism>
<dbReference type="EMBL" id="KN603424">
    <property type="protein sequence ID" value="KHJ79754.1"/>
    <property type="molecule type" value="Genomic_DNA"/>
</dbReference>
<gene>
    <name evidence="1" type="ORF">OESDEN_20590</name>
</gene>
<sequence>MTPRRQRHALLIMIIHSFQHLDQDQVLLLDPVKLLVDLHLQYLDLLMQP</sequence>
<proteinExistence type="predicted"/>
<keyword evidence="2" id="KW-1185">Reference proteome</keyword>
<accession>A0A0B1S492</accession>
<dbReference type="AlphaFoldDB" id="A0A0B1S492"/>
<protein>
    <submittedName>
        <fullName evidence="1">Uncharacterized protein</fullName>
    </submittedName>
</protein>
<dbReference type="Proteomes" id="UP000053660">
    <property type="component" value="Unassembled WGS sequence"/>
</dbReference>
<reference evidence="1 2" key="1">
    <citation type="submission" date="2014-03" db="EMBL/GenBank/DDBJ databases">
        <title>Draft genome of the hookworm Oesophagostomum dentatum.</title>
        <authorList>
            <person name="Mitreva M."/>
        </authorList>
    </citation>
    <scope>NUCLEOTIDE SEQUENCE [LARGE SCALE GENOMIC DNA]</scope>
    <source>
        <strain evidence="1 2">OD-Hann</strain>
    </source>
</reference>
<name>A0A0B1S492_OESDE</name>
<evidence type="ECO:0000313" key="2">
    <source>
        <dbReference type="Proteomes" id="UP000053660"/>
    </source>
</evidence>
<evidence type="ECO:0000313" key="1">
    <source>
        <dbReference type="EMBL" id="KHJ79754.1"/>
    </source>
</evidence>